<keyword evidence="1" id="KW-0812">Transmembrane</keyword>
<dbReference type="EMBL" id="JAGMVJ010000019">
    <property type="protein sequence ID" value="KAH7076308.1"/>
    <property type="molecule type" value="Genomic_DNA"/>
</dbReference>
<keyword evidence="1" id="KW-0472">Membrane</keyword>
<gene>
    <name evidence="2" type="ORF">FB567DRAFT_553248</name>
</gene>
<reference evidence="2" key="1">
    <citation type="journal article" date="2021" name="Nat. Commun.">
        <title>Genetic determinants of endophytism in the Arabidopsis root mycobiome.</title>
        <authorList>
            <person name="Mesny F."/>
            <person name="Miyauchi S."/>
            <person name="Thiergart T."/>
            <person name="Pickel B."/>
            <person name="Atanasova L."/>
            <person name="Karlsson M."/>
            <person name="Huettel B."/>
            <person name="Barry K.W."/>
            <person name="Haridas S."/>
            <person name="Chen C."/>
            <person name="Bauer D."/>
            <person name="Andreopoulos W."/>
            <person name="Pangilinan J."/>
            <person name="LaButti K."/>
            <person name="Riley R."/>
            <person name="Lipzen A."/>
            <person name="Clum A."/>
            <person name="Drula E."/>
            <person name="Henrissat B."/>
            <person name="Kohler A."/>
            <person name="Grigoriev I.V."/>
            <person name="Martin F.M."/>
            <person name="Hacquard S."/>
        </authorList>
    </citation>
    <scope>NUCLEOTIDE SEQUENCE</scope>
    <source>
        <strain evidence="2">MPI-SDFR-AT-0120</strain>
    </source>
</reference>
<evidence type="ECO:0000256" key="1">
    <source>
        <dbReference type="SAM" id="Phobius"/>
    </source>
</evidence>
<keyword evidence="3" id="KW-1185">Reference proteome</keyword>
<name>A0A8K0VUW4_9PLEO</name>
<dbReference type="AlphaFoldDB" id="A0A8K0VUW4"/>
<feature type="transmembrane region" description="Helical" evidence="1">
    <location>
        <begin position="20"/>
        <end position="42"/>
    </location>
</feature>
<comment type="caution">
    <text evidence="2">The sequence shown here is derived from an EMBL/GenBank/DDBJ whole genome shotgun (WGS) entry which is preliminary data.</text>
</comment>
<evidence type="ECO:0000313" key="2">
    <source>
        <dbReference type="EMBL" id="KAH7076308.1"/>
    </source>
</evidence>
<accession>A0A8K0VUW4</accession>
<sequence length="139" mass="15825">MADPALYSCNCETTDSGLSIAANVISILTLAWTSYIGIIFYMQSTSGVPNALHDIRNRITTLNTRIQNIRKYKEDLNEFETSRSVAVLQTEVGCVARKVYVRDLWVEKGGDLRRWESCRDIMLWESIERLEIGSLMPCN</sequence>
<protein>
    <submittedName>
        <fullName evidence="2">Uncharacterized protein</fullName>
    </submittedName>
</protein>
<proteinExistence type="predicted"/>
<keyword evidence="1" id="KW-1133">Transmembrane helix</keyword>
<organism evidence="2 3">
    <name type="scientific">Paraphoma chrysanthemicola</name>
    <dbReference type="NCBI Taxonomy" id="798071"/>
    <lineage>
        <taxon>Eukaryota</taxon>
        <taxon>Fungi</taxon>
        <taxon>Dikarya</taxon>
        <taxon>Ascomycota</taxon>
        <taxon>Pezizomycotina</taxon>
        <taxon>Dothideomycetes</taxon>
        <taxon>Pleosporomycetidae</taxon>
        <taxon>Pleosporales</taxon>
        <taxon>Pleosporineae</taxon>
        <taxon>Phaeosphaeriaceae</taxon>
        <taxon>Paraphoma</taxon>
    </lineage>
</organism>
<dbReference type="Proteomes" id="UP000813461">
    <property type="component" value="Unassembled WGS sequence"/>
</dbReference>
<evidence type="ECO:0000313" key="3">
    <source>
        <dbReference type="Proteomes" id="UP000813461"/>
    </source>
</evidence>